<dbReference type="Proteomes" id="UP001172673">
    <property type="component" value="Unassembled WGS sequence"/>
</dbReference>
<accession>A0AA38X6X3</accession>
<evidence type="ECO:0000313" key="2">
    <source>
        <dbReference type="Proteomes" id="UP001172673"/>
    </source>
</evidence>
<organism evidence="1 2">
    <name type="scientific">Cladophialophora chaetospira</name>
    <dbReference type="NCBI Taxonomy" id="386627"/>
    <lineage>
        <taxon>Eukaryota</taxon>
        <taxon>Fungi</taxon>
        <taxon>Dikarya</taxon>
        <taxon>Ascomycota</taxon>
        <taxon>Pezizomycotina</taxon>
        <taxon>Eurotiomycetes</taxon>
        <taxon>Chaetothyriomycetidae</taxon>
        <taxon>Chaetothyriales</taxon>
        <taxon>Herpotrichiellaceae</taxon>
        <taxon>Cladophialophora</taxon>
    </lineage>
</organism>
<dbReference type="PANTHER" id="PTHR38116:SF1">
    <property type="entry name" value="BZIP DOMAIN-CONTAINING PROTEIN"/>
    <property type="match status" value="1"/>
</dbReference>
<reference evidence="1" key="1">
    <citation type="submission" date="2022-10" db="EMBL/GenBank/DDBJ databases">
        <title>Culturing micro-colonial fungi from biological soil crusts in the Mojave desert and describing Neophaeococcomyces mojavensis, and introducing the new genera and species Taxawa tesnikishii.</title>
        <authorList>
            <person name="Kurbessoian T."/>
            <person name="Stajich J.E."/>
        </authorList>
    </citation>
    <scope>NUCLEOTIDE SEQUENCE</scope>
    <source>
        <strain evidence="1">TK_41</strain>
    </source>
</reference>
<dbReference type="PANTHER" id="PTHR38116">
    <property type="entry name" value="CHROMOSOME 7, WHOLE GENOME SHOTGUN SEQUENCE"/>
    <property type="match status" value="1"/>
</dbReference>
<dbReference type="Pfam" id="PF11905">
    <property type="entry name" value="DUF3425"/>
    <property type="match status" value="1"/>
</dbReference>
<sequence length="136" mass="15022">MGYPTMISTSDKTTTVNCTVTASIYGALYHNGALMGIACSVSASIKSCQAGPEIPDSLQPTDLQMTIAHPSWIDRFPFPKMRDNMITLMGIIDEEEFLADLFCFTSFTLDAGAAPWDPKAWKIGKEFSAKWGYLFY</sequence>
<protein>
    <submittedName>
        <fullName evidence="1">Uncharacterized protein</fullName>
    </submittedName>
</protein>
<name>A0AA38X6X3_9EURO</name>
<evidence type="ECO:0000313" key="1">
    <source>
        <dbReference type="EMBL" id="KAJ9607741.1"/>
    </source>
</evidence>
<dbReference type="EMBL" id="JAPDRK010000011">
    <property type="protein sequence ID" value="KAJ9607741.1"/>
    <property type="molecule type" value="Genomic_DNA"/>
</dbReference>
<gene>
    <name evidence="1" type="ORF">H2200_007819</name>
</gene>
<comment type="caution">
    <text evidence="1">The sequence shown here is derived from an EMBL/GenBank/DDBJ whole genome shotgun (WGS) entry which is preliminary data.</text>
</comment>
<dbReference type="InterPro" id="IPR021833">
    <property type="entry name" value="DUF3425"/>
</dbReference>
<keyword evidence="2" id="KW-1185">Reference proteome</keyword>
<dbReference type="AlphaFoldDB" id="A0AA38X6X3"/>
<proteinExistence type="predicted"/>